<dbReference type="EMBL" id="JAWLVV010000017">
    <property type="protein sequence ID" value="MDV7292318.1"/>
    <property type="molecule type" value="Genomic_DNA"/>
</dbReference>
<dbReference type="Proteomes" id="UP001186041">
    <property type="component" value="Unassembled WGS sequence"/>
</dbReference>
<protein>
    <submittedName>
        <fullName evidence="1">Uncharacterized protein</fullName>
    </submittedName>
</protein>
<name>A0AAE5ADC7_MYCFO</name>
<evidence type="ECO:0000313" key="1">
    <source>
        <dbReference type="EMBL" id="MDV7292318.1"/>
    </source>
</evidence>
<comment type="caution">
    <text evidence="1">The sequence shown here is derived from an EMBL/GenBank/DDBJ whole genome shotgun (WGS) entry which is preliminary data.</text>
</comment>
<dbReference type="RefSeq" id="WP_165613821.1">
    <property type="nucleotide sequence ID" value="NZ_JACKTK010000012.1"/>
</dbReference>
<organism evidence="1 2">
    <name type="scientific">Mycolicibacterium fortuitum</name>
    <name type="common">Mycobacterium fortuitum</name>
    <dbReference type="NCBI Taxonomy" id="1766"/>
    <lineage>
        <taxon>Bacteria</taxon>
        <taxon>Bacillati</taxon>
        <taxon>Actinomycetota</taxon>
        <taxon>Actinomycetes</taxon>
        <taxon>Mycobacteriales</taxon>
        <taxon>Mycobacteriaceae</taxon>
        <taxon>Mycolicibacterium</taxon>
    </lineage>
</organism>
<proteinExistence type="predicted"/>
<evidence type="ECO:0000313" key="2">
    <source>
        <dbReference type="Proteomes" id="UP001186041"/>
    </source>
</evidence>
<sequence length="56" mass="6605">MFKRLISSTAVWAGRRRGLRPLRRQEADPQLDRYIAASLTDETLAWALGTWRNRYL</sequence>
<dbReference type="AlphaFoldDB" id="A0AAE5ADC7"/>
<gene>
    <name evidence="1" type="ORF">R4485_19280</name>
</gene>
<reference evidence="1" key="1">
    <citation type="submission" date="2023-10" db="EMBL/GenBank/DDBJ databases">
        <title>Mycolicibacterium fortuitum clinical isolates causing pulmonary infections in humans.</title>
        <authorList>
            <person name="Mejia-Ponce P.M."/>
            <person name="Zenteno-Cuevas R."/>
            <person name="Licona-Cassani C."/>
        </authorList>
    </citation>
    <scope>NUCLEOTIDE SEQUENCE</scope>
    <source>
        <strain evidence="1">M8</strain>
    </source>
</reference>
<accession>A0AAE5ADC7</accession>